<dbReference type="RefSeq" id="WP_067938888.1">
    <property type="nucleotide sequence ID" value="NZ_CP014228.1"/>
</dbReference>
<reference evidence="9" key="1">
    <citation type="submission" date="2016-02" db="EMBL/GenBank/DDBJ databases">
        <authorList>
            <person name="Holder M.E."/>
            <person name="Ajami N.J."/>
            <person name="Petrosino J.F."/>
        </authorList>
    </citation>
    <scope>NUCLEOTIDE SEQUENCE [LARGE SCALE GENOMIC DNA]</scope>
    <source>
        <strain evidence="9">CCUG 36733</strain>
    </source>
</reference>
<keyword evidence="2 6" id="KW-0812">Transmembrane</keyword>
<keyword evidence="4 6" id="KW-0472">Membrane</keyword>
<dbReference type="InterPro" id="IPR058533">
    <property type="entry name" value="Cation_efflux_TM"/>
</dbReference>
<organism evidence="8 9">
    <name type="scientific">Actinomyces radicidentis</name>
    <dbReference type="NCBI Taxonomy" id="111015"/>
    <lineage>
        <taxon>Bacteria</taxon>
        <taxon>Bacillati</taxon>
        <taxon>Actinomycetota</taxon>
        <taxon>Actinomycetes</taxon>
        <taxon>Actinomycetales</taxon>
        <taxon>Actinomycetaceae</taxon>
        <taxon>Actinomyces</taxon>
    </lineage>
</organism>
<feature type="transmembrane region" description="Helical" evidence="6">
    <location>
        <begin position="78"/>
        <end position="97"/>
    </location>
</feature>
<gene>
    <name evidence="8" type="ORF">AXF14_00135</name>
</gene>
<keyword evidence="3 6" id="KW-1133">Transmembrane helix</keyword>
<feature type="transmembrane region" description="Helical" evidence="6">
    <location>
        <begin position="19"/>
        <end position="41"/>
    </location>
</feature>
<dbReference type="Gene3D" id="1.20.1510.10">
    <property type="entry name" value="Cation efflux protein transmembrane domain"/>
    <property type="match status" value="1"/>
</dbReference>
<evidence type="ECO:0000313" key="8">
    <source>
        <dbReference type="EMBL" id="AMD86313.1"/>
    </source>
</evidence>
<keyword evidence="9" id="KW-1185">Reference proteome</keyword>
<comment type="subcellular location">
    <subcellularLocation>
        <location evidence="1">Membrane</location>
        <topology evidence="1">Multi-pass membrane protein</topology>
    </subcellularLocation>
</comment>
<dbReference type="EMBL" id="CP014228">
    <property type="protein sequence ID" value="AMD86313.1"/>
    <property type="molecule type" value="Genomic_DNA"/>
</dbReference>
<dbReference type="GO" id="GO:0016020">
    <property type="term" value="C:membrane"/>
    <property type="evidence" value="ECO:0007669"/>
    <property type="project" value="UniProtKB-SubCell"/>
</dbReference>
<evidence type="ECO:0000256" key="3">
    <source>
        <dbReference type="ARBA" id="ARBA00022989"/>
    </source>
</evidence>
<dbReference type="AlphaFoldDB" id="A0A109W762"/>
<name>A0A109W762_ACTRD</name>
<evidence type="ECO:0000259" key="7">
    <source>
        <dbReference type="Pfam" id="PF01545"/>
    </source>
</evidence>
<feature type="transmembrane region" description="Helical" evidence="6">
    <location>
        <begin position="109"/>
        <end position="130"/>
    </location>
</feature>
<feature type="transmembrane region" description="Helical" evidence="6">
    <location>
        <begin position="53"/>
        <end position="71"/>
    </location>
</feature>
<evidence type="ECO:0000256" key="2">
    <source>
        <dbReference type="ARBA" id="ARBA00022692"/>
    </source>
</evidence>
<evidence type="ECO:0000256" key="1">
    <source>
        <dbReference type="ARBA" id="ARBA00004141"/>
    </source>
</evidence>
<protein>
    <recommendedName>
        <fullName evidence="7">Cation efflux protein transmembrane domain-containing protein</fullName>
    </recommendedName>
</protein>
<feature type="domain" description="Cation efflux protein transmembrane" evidence="7">
    <location>
        <begin position="21"/>
        <end position="191"/>
    </location>
</feature>
<sequence length="217" mass="21485">MTTPSVPAPGRPVASLRRVVLAVAAANLLYGLLEAAVGLRIGSVSLLADAADFGEDAAINLLVALALGWSAQRRRATGRALAVIVLVPAAVAGWELLGKLGDPVAPAAGALTLTAAGAALVNLGCALALVRVRSHGGSLTQAAWYAARNDVLINVLVIVVGALTAVTGSVLPDGVAGALMILLGLHAAWEVWEAAEGEEDDDADGGAGAGAAPSARA</sequence>
<feature type="region of interest" description="Disordered" evidence="5">
    <location>
        <begin position="196"/>
        <end position="217"/>
    </location>
</feature>
<feature type="transmembrane region" description="Helical" evidence="6">
    <location>
        <begin position="151"/>
        <end position="171"/>
    </location>
</feature>
<accession>A0A109W762</accession>
<dbReference type="STRING" id="111015.AXF14_00135"/>
<dbReference type="Pfam" id="PF01545">
    <property type="entry name" value="Cation_efflux"/>
    <property type="match status" value="1"/>
</dbReference>
<evidence type="ECO:0000256" key="5">
    <source>
        <dbReference type="SAM" id="MobiDB-lite"/>
    </source>
</evidence>
<dbReference type="KEGG" id="ard:AXF14_00135"/>
<evidence type="ECO:0000313" key="9">
    <source>
        <dbReference type="Proteomes" id="UP000065220"/>
    </source>
</evidence>
<dbReference type="Proteomes" id="UP000065220">
    <property type="component" value="Chromosome"/>
</dbReference>
<proteinExistence type="predicted"/>
<evidence type="ECO:0000256" key="6">
    <source>
        <dbReference type="SAM" id="Phobius"/>
    </source>
</evidence>
<dbReference type="SUPFAM" id="SSF161111">
    <property type="entry name" value="Cation efflux protein transmembrane domain-like"/>
    <property type="match status" value="1"/>
</dbReference>
<evidence type="ECO:0000256" key="4">
    <source>
        <dbReference type="ARBA" id="ARBA00023136"/>
    </source>
</evidence>
<dbReference type="InterPro" id="IPR027469">
    <property type="entry name" value="Cation_efflux_TMD_sf"/>
</dbReference>
<dbReference type="OrthoDB" id="3254729at2"/>